<dbReference type="EMBL" id="DF237203">
    <property type="protein sequence ID" value="GAQ85783.1"/>
    <property type="molecule type" value="Genomic_DNA"/>
</dbReference>
<dbReference type="Proteomes" id="UP000054558">
    <property type="component" value="Unassembled WGS sequence"/>
</dbReference>
<evidence type="ECO:0000256" key="11">
    <source>
        <dbReference type="SAM" id="MobiDB-lite"/>
    </source>
</evidence>
<gene>
    <name evidence="13" type="ORF">KFL_002540170</name>
</gene>
<comment type="cofactor">
    <cofactor evidence="1">
        <name>Zn(2+)</name>
        <dbReference type="ChEBI" id="CHEBI:29105"/>
    </cofactor>
</comment>
<dbReference type="InterPro" id="IPR014729">
    <property type="entry name" value="Rossmann-like_a/b/a_fold"/>
</dbReference>
<reference evidence="13 14" key="1">
    <citation type="journal article" date="2014" name="Nat. Commun.">
        <title>Klebsormidium flaccidum genome reveals primary factors for plant terrestrial adaptation.</title>
        <authorList>
            <person name="Hori K."/>
            <person name="Maruyama F."/>
            <person name="Fujisawa T."/>
            <person name="Togashi T."/>
            <person name="Yamamoto N."/>
            <person name="Seo M."/>
            <person name="Sato S."/>
            <person name="Yamada T."/>
            <person name="Mori H."/>
            <person name="Tajima N."/>
            <person name="Moriyama T."/>
            <person name="Ikeuchi M."/>
            <person name="Watanabe M."/>
            <person name="Wada H."/>
            <person name="Kobayashi K."/>
            <person name="Saito M."/>
            <person name="Masuda T."/>
            <person name="Sasaki-Sekimoto Y."/>
            <person name="Mashiguchi K."/>
            <person name="Awai K."/>
            <person name="Shimojima M."/>
            <person name="Masuda S."/>
            <person name="Iwai M."/>
            <person name="Nobusawa T."/>
            <person name="Narise T."/>
            <person name="Kondo S."/>
            <person name="Saito H."/>
            <person name="Sato R."/>
            <person name="Murakawa M."/>
            <person name="Ihara Y."/>
            <person name="Oshima-Yamada Y."/>
            <person name="Ohtaka K."/>
            <person name="Satoh M."/>
            <person name="Sonobe K."/>
            <person name="Ishii M."/>
            <person name="Ohtani R."/>
            <person name="Kanamori-Sato M."/>
            <person name="Honoki R."/>
            <person name="Miyazaki D."/>
            <person name="Mochizuki H."/>
            <person name="Umetsu J."/>
            <person name="Higashi K."/>
            <person name="Shibata D."/>
            <person name="Kamiya Y."/>
            <person name="Sato N."/>
            <person name="Nakamura Y."/>
            <person name="Tabata S."/>
            <person name="Ida S."/>
            <person name="Kurokawa K."/>
            <person name="Ohta H."/>
        </authorList>
    </citation>
    <scope>NUCLEOTIDE SEQUENCE [LARGE SCALE GENOMIC DNA]</scope>
    <source>
        <strain evidence="13 14">NIES-2285</strain>
    </source>
</reference>
<protein>
    <recommendedName>
        <fullName evidence="2">cysteine--tRNA ligase</fullName>
        <ecNumber evidence="2">6.1.1.16</ecNumber>
    </recommendedName>
    <alternativeName>
        <fullName evidence="10">Cysteinyl-tRNA synthetase</fullName>
    </alternativeName>
</protein>
<dbReference type="GO" id="GO:0046872">
    <property type="term" value="F:metal ion binding"/>
    <property type="evidence" value="ECO:0007669"/>
    <property type="project" value="UniProtKB-KW"/>
</dbReference>
<dbReference type="InterPro" id="IPR024909">
    <property type="entry name" value="Cys-tRNA/MSH_ligase"/>
</dbReference>
<dbReference type="GO" id="GO:0005524">
    <property type="term" value="F:ATP binding"/>
    <property type="evidence" value="ECO:0000318"/>
    <property type="project" value="GO_Central"/>
</dbReference>
<proteinExistence type="inferred from homology"/>
<keyword evidence="7" id="KW-0067">ATP-binding</keyword>
<accession>A0A1Y1I5L6</accession>
<keyword evidence="5" id="KW-0547">Nucleotide-binding</keyword>
<dbReference type="SUPFAM" id="SSF52374">
    <property type="entry name" value="Nucleotidylyl transferase"/>
    <property type="match status" value="1"/>
</dbReference>
<evidence type="ECO:0000256" key="8">
    <source>
        <dbReference type="ARBA" id="ARBA00022917"/>
    </source>
</evidence>
<dbReference type="OrthoDB" id="438179at2759"/>
<keyword evidence="3" id="KW-0436">Ligase</keyword>
<dbReference type="Gene3D" id="1.20.120.1910">
    <property type="entry name" value="Cysteine-tRNA ligase, C-terminal anti-codon recognition domain"/>
    <property type="match status" value="1"/>
</dbReference>
<evidence type="ECO:0000313" key="13">
    <source>
        <dbReference type="EMBL" id="GAQ85783.1"/>
    </source>
</evidence>
<evidence type="ECO:0000256" key="5">
    <source>
        <dbReference type="ARBA" id="ARBA00022741"/>
    </source>
</evidence>
<dbReference type="EC" id="6.1.1.16" evidence="2"/>
<sequence length="812" mass="91116">MAEPVANGELPRWTKLAGMELSKPRVNNSLTNEKTVLEGSGPKGRRLTWYNCGPTVYDAAHVGHARNYLTFDIIRRILEDYFGYSIFYVMNVTDVDDKIILKARQNFLVEEYKATAKDPNQVLECIREALKTIIPKQESKVRELSKKIDLLTRTTPSAPPIDEPHIEKVGPGECEEPTKVPSTSSVAKQLKELETAVTQEELKLSNHIKLREKVEGAAEAALADGAEGAARLIDVGRDALALALDAAIGINVQDQMIFRSHAAKYEAEFFEDMERLGWRKPRVVTRVTDYMSEVVAYVAKIVDRGLAYEANGSIYFDTVAFREAGHRYGKLCPWAVGTAELAAESEANFATSEKKSPNDFALWKASKGGEPFWPSPWGQGRPGWHIECSAMASDVIGDTVDIHTGGFDLKFPHHENELAQAEAHFGCHQWVNYFLHSGHLHIEGLKMSKSLKNFVTIRKALEQYSARQLRLLFVLSQWDKPMNYGDDAMRDALSKERDLRTFFQNVQVALREVPPPAEADQRWGADEKEMQTSIEEAEDEVRARLEDNFDTPGAMSALDKLMSAVNKYLRKAQPGKVRAFLLKDAALLVERILYVFGLTTDQESLSLDSEAAGAGASKEQLLEPYLNAFAAFRDDIRSAAREGKSKETILQACDQVRDETMVDLGVRLEDRVDAPSVWKLDDPETMRKERDAKKEAADAAAKQKLERKRDSKKKDIEKWTKASVPPEGLFRNARDAQGQPKYSAFNDEGVPTHDAAGKELSTSARKGAEKDMSKARRGFQEYEKKEKEQPGFLAALQEEVKELIDQIQKLSR</sequence>
<feature type="domain" description="tRNA synthetases class I catalytic" evidence="12">
    <location>
        <begin position="45"/>
        <end position="492"/>
    </location>
</feature>
<dbReference type="PANTHER" id="PTHR10890">
    <property type="entry name" value="CYSTEINYL-TRNA SYNTHETASE"/>
    <property type="match status" value="1"/>
</dbReference>
<evidence type="ECO:0000256" key="7">
    <source>
        <dbReference type="ARBA" id="ARBA00022840"/>
    </source>
</evidence>
<feature type="region of interest" description="Disordered" evidence="11">
    <location>
        <begin position="682"/>
        <end position="788"/>
    </location>
</feature>
<evidence type="ECO:0000313" key="14">
    <source>
        <dbReference type="Proteomes" id="UP000054558"/>
    </source>
</evidence>
<evidence type="ECO:0000256" key="2">
    <source>
        <dbReference type="ARBA" id="ARBA00012832"/>
    </source>
</evidence>
<dbReference type="Pfam" id="PF01406">
    <property type="entry name" value="tRNA-synt_1e"/>
    <property type="match status" value="1"/>
</dbReference>
<dbReference type="GO" id="GO:0004817">
    <property type="term" value="F:cysteine-tRNA ligase activity"/>
    <property type="evidence" value="ECO:0000318"/>
    <property type="project" value="GO_Central"/>
</dbReference>
<dbReference type="InterPro" id="IPR015803">
    <property type="entry name" value="Cys-tRNA-ligase"/>
</dbReference>
<keyword evidence="6" id="KW-0862">Zinc</keyword>
<feature type="compositionally biased region" description="Basic and acidic residues" evidence="11">
    <location>
        <begin position="766"/>
        <end position="788"/>
    </location>
</feature>
<organism evidence="13 14">
    <name type="scientific">Klebsormidium nitens</name>
    <name type="common">Green alga</name>
    <name type="synonym">Ulothrix nitens</name>
    <dbReference type="NCBI Taxonomy" id="105231"/>
    <lineage>
        <taxon>Eukaryota</taxon>
        <taxon>Viridiplantae</taxon>
        <taxon>Streptophyta</taxon>
        <taxon>Klebsormidiophyceae</taxon>
        <taxon>Klebsormidiales</taxon>
        <taxon>Klebsormidiaceae</taxon>
        <taxon>Klebsormidium</taxon>
    </lineage>
</organism>
<dbReference type="STRING" id="105231.A0A1Y1I5L6"/>
<evidence type="ECO:0000256" key="1">
    <source>
        <dbReference type="ARBA" id="ARBA00001947"/>
    </source>
</evidence>
<dbReference type="InterPro" id="IPR009080">
    <property type="entry name" value="tRNAsynth_Ia_anticodon-bd"/>
</dbReference>
<keyword evidence="8" id="KW-0648">Protein biosynthesis</keyword>
<feature type="compositionally biased region" description="Basic and acidic residues" evidence="11">
    <location>
        <begin position="682"/>
        <end position="720"/>
    </location>
</feature>
<dbReference type="SUPFAM" id="SSF47323">
    <property type="entry name" value="Anticodon-binding domain of a subclass of class I aminoacyl-tRNA synthetases"/>
    <property type="match status" value="1"/>
</dbReference>
<dbReference type="PANTHER" id="PTHR10890:SF3">
    <property type="entry name" value="CYSTEINE--TRNA LIGASE, CYTOPLASMIC"/>
    <property type="match status" value="1"/>
</dbReference>
<evidence type="ECO:0000256" key="4">
    <source>
        <dbReference type="ARBA" id="ARBA00022723"/>
    </source>
</evidence>
<evidence type="ECO:0000256" key="9">
    <source>
        <dbReference type="ARBA" id="ARBA00023146"/>
    </source>
</evidence>
<name>A0A1Y1I5L6_KLENI</name>
<evidence type="ECO:0000256" key="3">
    <source>
        <dbReference type="ARBA" id="ARBA00022598"/>
    </source>
</evidence>
<evidence type="ECO:0000256" key="10">
    <source>
        <dbReference type="ARBA" id="ARBA00031499"/>
    </source>
</evidence>
<dbReference type="NCBIfam" id="TIGR00435">
    <property type="entry name" value="cysS"/>
    <property type="match status" value="1"/>
</dbReference>
<dbReference type="CDD" id="cd00672">
    <property type="entry name" value="CysRS_core"/>
    <property type="match status" value="1"/>
</dbReference>
<evidence type="ECO:0000259" key="12">
    <source>
        <dbReference type="Pfam" id="PF01406"/>
    </source>
</evidence>
<feature type="region of interest" description="Disordered" evidence="11">
    <location>
        <begin position="154"/>
        <end position="180"/>
    </location>
</feature>
<dbReference type="HAMAP" id="MF_00041">
    <property type="entry name" value="Cys_tRNA_synth"/>
    <property type="match status" value="1"/>
</dbReference>
<keyword evidence="4" id="KW-0479">Metal-binding</keyword>
<dbReference type="OMA" id="FHNDMKS"/>
<dbReference type="GO" id="GO:0005737">
    <property type="term" value="C:cytoplasm"/>
    <property type="evidence" value="ECO:0000318"/>
    <property type="project" value="GO_Central"/>
</dbReference>
<dbReference type="InterPro" id="IPR032678">
    <property type="entry name" value="tRNA-synt_1_cat_dom"/>
</dbReference>
<dbReference type="AlphaFoldDB" id="A0A1Y1I5L6"/>
<keyword evidence="9 13" id="KW-0030">Aminoacyl-tRNA synthetase</keyword>
<dbReference type="Gene3D" id="3.40.50.620">
    <property type="entry name" value="HUPs"/>
    <property type="match status" value="2"/>
</dbReference>
<evidence type="ECO:0000256" key="6">
    <source>
        <dbReference type="ARBA" id="ARBA00022833"/>
    </source>
</evidence>
<keyword evidence="14" id="KW-1185">Reference proteome</keyword>
<dbReference type="GO" id="GO:0006423">
    <property type="term" value="P:cysteinyl-tRNA aminoacylation"/>
    <property type="evidence" value="ECO:0000318"/>
    <property type="project" value="GO_Central"/>
</dbReference>